<evidence type="ECO:0000313" key="1">
    <source>
        <dbReference type="EMBL" id="RED95263.1"/>
    </source>
</evidence>
<keyword evidence="2" id="KW-1185">Reference proteome</keyword>
<accession>A0A3D9L028</accession>
<dbReference type="Proteomes" id="UP000256779">
    <property type="component" value="Unassembled WGS sequence"/>
</dbReference>
<sequence length="114" mass="12178">MANRILIAEIFQDDSGNCYLNMSPNKMRIHTGDNVAIIVRQGNVPSAQSSQVAISFNFTSGSCPFSTTPSPSGNINEVISIGAIQAQSGDVEYTITVSYGGNDYTEDPKISINN</sequence>
<gene>
    <name evidence="1" type="ORF">C7460_11840</name>
</gene>
<dbReference type="RefSeq" id="WP_115869350.1">
    <property type="nucleotide sequence ID" value="NZ_QREG01000018.1"/>
</dbReference>
<dbReference type="EMBL" id="QREG01000018">
    <property type="protein sequence ID" value="RED95263.1"/>
    <property type="molecule type" value="Genomic_DNA"/>
</dbReference>
<proteinExistence type="predicted"/>
<protein>
    <submittedName>
        <fullName evidence="1">Uncharacterized protein</fullName>
    </submittedName>
</protein>
<evidence type="ECO:0000313" key="2">
    <source>
        <dbReference type="Proteomes" id="UP000256779"/>
    </source>
</evidence>
<organism evidence="1 2">
    <name type="scientific">Marinoscillum furvescens DSM 4134</name>
    <dbReference type="NCBI Taxonomy" id="1122208"/>
    <lineage>
        <taxon>Bacteria</taxon>
        <taxon>Pseudomonadati</taxon>
        <taxon>Bacteroidota</taxon>
        <taxon>Cytophagia</taxon>
        <taxon>Cytophagales</taxon>
        <taxon>Reichenbachiellaceae</taxon>
        <taxon>Marinoscillum</taxon>
    </lineage>
</organism>
<reference evidence="1 2" key="1">
    <citation type="submission" date="2018-07" db="EMBL/GenBank/DDBJ databases">
        <title>Genomic Encyclopedia of Type Strains, Phase IV (KMG-IV): sequencing the most valuable type-strain genomes for metagenomic binning, comparative biology and taxonomic classification.</title>
        <authorList>
            <person name="Goeker M."/>
        </authorList>
    </citation>
    <scope>NUCLEOTIDE SEQUENCE [LARGE SCALE GENOMIC DNA]</scope>
    <source>
        <strain evidence="1 2">DSM 4134</strain>
    </source>
</reference>
<comment type="caution">
    <text evidence="1">The sequence shown here is derived from an EMBL/GenBank/DDBJ whole genome shotgun (WGS) entry which is preliminary data.</text>
</comment>
<name>A0A3D9L028_MARFU</name>
<dbReference type="AlphaFoldDB" id="A0A3D9L028"/>